<evidence type="ECO:0000313" key="2">
    <source>
        <dbReference type="Proteomes" id="UP000807159"/>
    </source>
</evidence>
<dbReference type="AlphaFoldDB" id="A0A8T2ZFW2"/>
<protein>
    <recommendedName>
        <fullName evidence="3">Pesticidal crystal cry8Ba protein</fullName>
    </recommendedName>
</protein>
<sequence>MNCVWAILHLLPAHFYRISFLHGFCTFMFLQTLVAELVGLQDLHSRNLKNNKFSHDDDIPSAPPFCGGQEIKEGAQKAFGMHEAAGPENSHGLYTNNDPNKIKNAAGVELKDNSGDQNPDKFVRATAGAEAGTSGSNPARVPTFHASALGPWHAVIAYDGCVRLCLHAWARGCMEAPMFLENECALLREAFSVHHVLLQSEEELLAKRSSELVCEGAAPKPKKIIGKMKVQVRKVKTSLDPPSGCSISSLSAPKLKLDVVQYRLSKFQSSLSSAWKTFRKIRVAPRVPANGSFSRQSLAYVHASTQYIKQVSGLLKIGVTSLRNSSSSYEVVQETYSCSLRLKSSAEEDAIKLQPGSGETHVFFPDSLGDDLIVEVQDSKGKYYGRVLAQVASIAEDSVDKLRWWSIYREPEHELVGKLQLYINYSTSSDDSNLKCGSVAETVAYDLVLEVAMKVQHFQQRNLLLYGSWKWLLAEFATYYGVSDVYTKLRYLSYIMDVATPTADCLTLVYDLLKPVIMKGHNKSMLSHQENRILGEIKDQIEQVLSVGFENYKSLDESSLSGIMDVFKPATGLAAPALEPAVKLYTLLHDILSPEAQTNLTHYFQAAAKKRSRRHLTETDEFVNSNNEATLMDSVAMSTAYQKMSSLCMNIKNEIQTDIEIHNQHILPSFIDLPILSSSIYSTELCSRLRAFLLACPPSGPSPPVAELVIATADFQRDLASWNISPVKGGVDAKELFHLYIMIWIQDKRLSLLESCKLDKVKWSGVKTQHSTTPFVDDMYDRLRDTLEQYEVIICRWPEYIFVLENAIADVEKAIVEALDKQYTDVLAPLKENLEPSKFGLKYVKKLTKRSVCSYIVPDELGILLNSMKRMLDVLRPKIETQFKAWGSCMPNGGHTAPGERLSEVTVMLRAKFRSYLQAVVEKLAENTKLQNPTKLKKILQESKESMVESDIQSRMQPLKDQLTNTITHLQSVFETHVFVAICRGYWDRMGQDVLSFLENRKENRSWYKGSRIAVSVLDDTFASHMQQLLGNALQEKDLEPPRSIMEVRSMLCKDAPNHKDSTYYY</sequence>
<reference evidence="1" key="1">
    <citation type="journal article" date="2021" name="J. Hered.">
        <title>Genome Assembly of Salicaceae Populus deltoides (Eastern Cottonwood) I-69 Based on Nanopore Sequencing and Hi-C Technologies.</title>
        <authorList>
            <person name="Bai S."/>
            <person name="Wu H."/>
            <person name="Zhang J."/>
            <person name="Pan Z."/>
            <person name="Zhao W."/>
            <person name="Li Z."/>
            <person name="Tong C."/>
        </authorList>
    </citation>
    <scope>NUCLEOTIDE SEQUENCE</scope>
    <source>
        <tissue evidence="1">Leaf</tissue>
    </source>
</reference>
<dbReference type="PANTHER" id="PTHR31110:SF2">
    <property type="entry name" value="PESTICIDAL CRYSTAL CRY8BA PROTEIN"/>
    <property type="match status" value="1"/>
</dbReference>
<comment type="caution">
    <text evidence="1">The sequence shown here is derived from an EMBL/GenBank/DDBJ whole genome shotgun (WGS) entry which is preliminary data.</text>
</comment>
<dbReference type="Proteomes" id="UP000807159">
    <property type="component" value="Chromosome 2"/>
</dbReference>
<keyword evidence="2" id="KW-1185">Reference proteome</keyword>
<dbReference type="EMBL" id="JACEGQ020000002">
    <property type="protein sequence ID" value="KAH8516191.1"/>
    <property type="molecule type" value="Genomic_DNA"/>
</dbReference>
<evidence type="ECO:0008006" key="3">
    <source>
        <dbReference type="Google" id="ProtNLM"/>
    </source>
</evidence>
<name>A0A8T2ZFW2_POPDE</name>
<accession>A0A8T2ZFW2</accession>
<organism evidence="1 2">
    <name type="scientific">Populus deltoides</name>
    <name type="common">Eastern poplar</name>
    <name type="synonym">Eastern cottonwood</name>
    <dbReference type="NCBI Taxonomy" id="3696"/>
    <lineage>
        <taxon>Eukaryota</taxon>
        <taxon>Viridiplantae</taxon>
        <taxon>Streptophyta</taxon>
        <taxon>Embryophyta</taxon>
        <taxon>Tracheophyta</taxon>
        <taxon>Spermatophyta</taxon>
        <taxon>Magnoliopsida</taxon>
        <taxon>eudicotyledons</taxon>
        <taxon>Gunneridae</taxon>
        <taxon>Pentapetalae</taxon>
        <taxon>rosids</taxon>
        <taxon>fabids</taxon>
        <taxon>Malpighiales</taxon>
        <taxon>Salicaceae</taxon>
        <taxon>Saliceae</taxon>
        <taxon>Populus</taxon>
    </lineage>
</organism>
<gene>
    <name evidence="1" type="ORF">H0E87_004526</name>
</gene>
<proteinExistence type="predicted"/>
<dbReference type="PANTHER" id="PTHR31110">
    <property type="entry name" value="PESTICIDAL CRYSTAL CRY8BA PROTEIN"/>
    <property type="match status" value="1"/>
</dbReference>
<evidence type="ECO:0000313" key="1">
    <source>
        <dbReference type="EMBL" id="KAH8516191.1"/>
    </source>
</evidence>